<dbReference type="Proteomes" id="UP001595886">
    <property type="component" value="Unassembled WGS sequence"/>
</dbReference>
<feature type="region of interest" description="Disordered" evidence="4">
    <location>
        <begin position="477"/>
        <end position="504"/>
    </location>
</feature>
<feature type="non-terminal residue" evidence="7">
    <location>
        <position position="2434"/>
    </location>
</feature>
<dbReference type="InterPro" id="IPR050708">
    <property type="entry name" value="T6SS_VgrG/RHS"/>
</dbReference>
<comment type="caution">
    <text evidence="7">The sequence shown here is derived from an EMBL/GenBank/DDBJ whole genome shotgun (WGS) entry which is preliminary data.</text>
</comment>
<organism evidence="7 8">
    <name type="scientific">Dokdonella ginsengisoli</name>
    <dbReference type="NCBI Taxonomy" id="363846"/>
    <lineage>
        <taxon>Bacteria</taxon>
        <taxon>Pseudomonadati</taxon>
        <taxon>Pseudomonadota</taxon>
        <taxon>Gammaproteobacteria</taxon>
        <taxon>Lysobacterales</taxon>
        <taxon>Rhodanobacteraceae</taxon>
        <taxon>Dokdonella</taxon>
    </lineage>
</organism>
<evidence type="ECO:0000256" key="5">
    <source>
        <dbReference type="SAM" id="SignalP"/>
    </source>
</evidence>
<keyword evidence="3" id="KW-0843">Virulence</keyword>
<feature type="signal peptide" evidence="5">
    <location>
        <begin position="1"/>
        <end position="30"/>
    </location>
</feature>
<dbReference type="InterPro" id="IPR003284">
    <property type="entry name" value="Sal_SpvB"/>
</dbReference>
<evidence type="ECO:0000313" key="8">
    <source>
        <dbReference type="Proteomes" id="UP001595886"/>
    </source>
</evidence>
<dbReference type="PANTHER" id="PTHR32305">
    <property type="match status" value="1"/>
</dbReference>
<dbReference type="InterPro" id="IPR022045">
    <property type="entry name" value="TcdB_toxin_mid/N"/>
</dbReference>
<keyword evidence="5" id="KW-0732">Signal</keyword>
<accession>A0ABV9QT16</accession>
<dbReference type="Pfam" id="PF12256">
    <property type="entry name" value="TcdB_toxin_midN"/>
    <property type="match status" value="1"/>
</dbReference>
<evidence type="ECO:0000313" key="7">
    <source>
        <dbReference type="EMBL" id="MFC4820211.1"/>
    </source>
</evidence>
<name>A0ABV9QT16_9GAMM</name>
<dbReference type="Pfam" id="PF03534">
    <property type="entry name" value="SpvB"/>
    <property type="match status" value="1"/>
</dbReference>
<evidence type="ECO:0000259" key="6">
    <source>
        <dbReference type="Pfam" id="PF12256"/>
    </source>
</evidence>
<evidence type="ECO:0000256" key="3">
    <source>
        <dbReference type="ARBA" id="ARBA00023026"/>
    </source>
</evidence>
<dbReference type="InterPro" id="IPR028994">
    <property type="entry name" value="Integrin_alpha_N"/>
</dbReference>
<evidence type="ECO:0000256" key="2">
    <source>
        <dbReference type="ARBA" id="ARBA00022525"/>
    </source>
</evidence>
<sequence>MKFPAPRRGVHWARALGCLAAFFLAGPALAAFANQTPPDETRAAQLCADENVSPWEGGPDMSTPGLWVRSGGGAGSWDLVWSDDHTQLKVFLYTYTELGRPIWLASRMGAVNGETWSGKLYKYTAPGTEGPATGSVAIRFFPNDPTRMAVNWDWDNLRTVRPSAMSECLASFIHIPPAPGTSSGGPVLNGSPTPIYTGIGANQLFSGYWNTSGASSPDAVPGLSLNILQPPTPAEGLPGQFVDFNVLLTFDSTQQPVWLVSDMNAPACTSALHCPAPPLTGRQGRLWYFQPNPARYPNGIPLETCPSTPTNPAGCTTKQDVGNIQRNITSNAGTEGNVTVTSLTNPANQFNSAAAAQQLASSNFFPPVGVQKNLSKITNSTGIEPVQYSCKTTTIDGTCNIWVPWHSSSGKPTPWRRNLRDSSYTRLAVIPTSAPVSNGEVVDVLRPNDRVVYELWTGPGVDDSTPSGTLVDQSAEVRAYGPDPGNGDSTSGQPATPPAPTPYSPSFDANVAGAVVGEFRVDESGSATYRIPLAVAPGSGGFAPTLALVYNSSAGMGYFGTGVTLEGNSAILPCRPGVEFGDTDPPSAVASAFCLDGQRLLLQSGTHRAVGAVYRTEIESFQKVVLESVGNVTVPGETAPLSAYTFAVYGKDGTVRRYGGAAGTVASKCFGCGGTAAPPVAVSWLQTTLADASGNTLTYNYSAINGLGERYLQSITYSGGQVTFNSTIGGGNDVSYAVLSSSGFGRGRTQRSMIVGSIDVKSAEGFLRRYALTYSNPLGLSGNGTIRPRLSTIKECADVGATVCYAPTTFAWSDQAQDDITGDPAIQGSSNLTASEKFPDLRSHKLGDFDGDHRSDLLWIDKNHRLRVSYSRPTAAGGLHFSAPVDVVTLGNFDFGALWEVIDFNGDGLDDVLYAENGTTGWEWKYRPALAGGGFGTAEVILNNLSVGGPGTDPASGGGGVALKSGIEASPAPASSTLADFDGDGRPDLLYVLPSQSYRIALLKPGASGRPFAFAPSLPVSFRRPDNGLECDLANSRPNKHDAEQSGAVDLDGDGRADIHVVLRDYHGCAGNNPGLPVLQNADEVAGANQPNGDNDGFVLKGFRSLGVQGNKFQFEMYEWLGANLPEFRNARIESVPARAKVIDINGDGLADLLFRTDGNHIWRYVLAGGTTVASDAIVGGSCKTVEVGGSDGEAGLDVVVQHADLDGDGKLDFWCPGKQSGSNIPYTIHLWNGNGYVPTGLQSQYSSTSGPEWMRLGADYDGDGILDYLIIKATDGEGDADGGWHANRTMSHHQSRGLVTTITNGFGAATRITYSPLTFSSVYRRDYIGSFATWGRGSAIFDMATPSYVAHYVTSSSPSSGNPNDEAIVRYAYSGLKVQAGGRGSLGFRRVGAYDYQTGMYVDTTYSQTYPLTGTPIRTTTYYLPSFAADSCLANQGSSTPNSEHPQCLVRTPVCSAGLATTCNDDIPSGAQSLKVVMDSWRYRVQPSALQDAHLAPLGSPPVPAATPSTAIRPNLFIARAGSTTFDYDLKTSGATLRTESTSFDVGRFDDFGNPQKSTVVKTGGGITLTTTSEFTYFNSGATWRLGRLLTATVFNERSTGAKNGRRSTFTYDDPGNPGDTRKLLQSEKVEGLTGSTFAALQPDPAAKTVATYYRYDAFGNKAATYTCSTALPESTCRGISGGSSFYVFHPISNGHGITRYARSTYDSLGRYPNTTYEGFSASGDASTELPASTVVNRDKGGNPTELRDANLVTAKIGYDAMGRKRFEWNATGKWAKYDYVACNSVLCPSNRALAYYERTEAGGAPVSKVFYDRLGREAVRLTQGFTSSDFVTVLTEYDARGNVRRKSQPFLASNSTAGAATPASGSVIYWTTTTYDPLNRPIRIDNPDGGVVEIDYDKLATTTTLPSNKNGLRQTTRQEKDGVGNVLSTTDAYGLKVEYIYDGYGALLSAGRNNRFSTAGYDSLGRKTTSADPDAGIWSYEVDGLGQVIRQVSPRNTCTENRYDARGRLWQRQDYDNASCTGTVDTKSEWRFDTASYGYGKLAQEAVTVNGTQKVQRTYGYNGYGQPVVVNTELDGKTYVDQSSYDQFGRAFQTFFTAPGLPTTGELYEYNAYGYQVRIRSAYPASNSLVYYEALAMDAYGHVTSEYRSSRAQMPTERTYDLRTGRLTRIESSGGYTQDLSYGYDPAGNMAWRHDRTGSMNYGGGRNLREEFSYDALQRLTGSTMTTGVTSPVPPSLTVQYDAEGNILKKYVNGSVVNSYTYGEAPGTGCSGTPGAAQPGPHAVTTTALAKYCYDANGNVLRGGEAGTEFKYTPYDLPSELKSASRGQKTGYEYGPNREKIRRLNYANATVTSTLDVLHYVGSAEVHWISGSVARVEVRRYVGPVLVVQTANVFGEQNYRIERQYFLTDAQGSTSAVLSDWGQPLNDSASMS</sequence>
<feature type="domain" description="Insecticide toxin TcdB middle/N-terminal" evidence="6">
    <location>
        <begin position="1247"/>
        <end position="1415"/>
    </location>
</feature>
<dbReference type="SUPFAM" id="SSF69318">
    <property type="entry name" value="Integrin alpha N-terminal domain"/>
    <property type="match status" value="2"/>
</dbReference>
<dbReference type="PANTHER" id="PTHR32305:SF15">
    <property type="entry name" value="PROTEIN RHSA-RELATED"/>
    <property type="match status" value="1"/>
</dbReference>
<dbReference type="Gene3D" id="2.180.10.10">
    <property type="entry name" value="RHS repeat-associated core"/>
    <property type="match status" value="2"/>
</dbReference>
<reference evidence="8" key="1">
    <citation type="journal article" date="2019" name="Int. J. Syst. Evol. Microbiol.">
        <title>The Global Catalogue of Microorganisms (GCM) 10K type strain sequencing project: providing services to taxonomists for standard genome sequencing and annotation.</title>
        <authorList>
            <consortium name="The Broad Institute Genomics Platform"/>
            <consortium name="The Broad Institute Genome Sequencing Center for Infectious Disease"/>
            <person name="Wu L."/>
            <person name="Ma J."/>
        </authorList>
    </citation>
    <scope>NUCLEOTIDE SEQUENCE [LARGE SCALE GENOMIC DNA]</scope>
    <source>
        <strain evidence="8">CCUG 30340</strain>
    </source>
</reference>
<dbReference type="RefSeq" id="WP_380020043.1">
    <property type="nucleotide sequence ID" value="NZ_JBHSHD010000006.1"/>
</dbReference>
<gene>
    <name evidence="7" type="ORF">ACFO6Q_07740</name>
</gene>
<evidence type="ECO:0000256" key="1">
    <source>
        <dbReference type="ARBA" id="ARBA00004613"/>
    </source>
</evidence>
<protein>
    <submittedName>
        <fullName evidence="7">Toxin TcdB middle/N-terminal domain-containing protein</fullName>
    </submittedName>
</protein>
<dbReference type="EMBL" id="JBHSHD010000006">
    <property type="protein sequence ID" value="MFC4820211.1"/>
    <property type="molecule type" value="Genomic_DNA"/>
</dbReference>
<evidence type="ECO:0000256" key="4">
    <source>
        <dbReference type="SAM" id="MobiDB-lite"/>
    </source>
</evidence>
<proteinExistence type="predicted"/>
<keyword evidence="2" id="KW-0964">Secreted</keyword>
<feature type="chain" id="PRO_5045220384" evidence="5">
    <location>
        <begin position="31"/>
        <end position="2434"/>
    </location>
</feature>
<comment type="subcellular location">
    <subcellularLocation>
        <location evidence="1">Secreted</location>
    </subcellularLocation>
</comment>
<keyword evidence="8" id="KW-1185">Reference proteome</keyword>